<accession>A0A2K1JCQ1</accession>
<dbReference type="EMBL" id="ABEU02000015">
    <property type="protein sequence ID" value="PNR39289.1"/>
    <property type="molecule type" value="Genomic_DNA"/>
</dbReference>
<name>A0A2K1JCQ1_PHYPA</name>
<organism evidence="1">
    <name type="scientific">Physcomitrium patens</name>
    <name type="common">Spreading-leaved earth moss</name>
    <name type="synonym">Physcomitrella patens</name>
    <dbReference type="NCBI Taxonomy" id="3218"/>
    <lineage>
        <taxon>Eukaryota</taxon>
        <taxon>Viridiplantae</taxon>
        <taxon>Streptophyta</taxon>
        <taxon>Embryophyta</taxon>
        <taxon>Bryophyta</taxon>
        <taxon>Bryophytina</taxon>
        <taxon>Bryopsida</taxon>
        <taxon>Funariidae</taxon>
        <taxon>Funariales</taxon>
        <taxon>Funariaceae</taxon>
        <taxon>Physcomitrium</taxon>
    </lineage>
</organism>
<gene>
    <name evidence="1" type="ORF">PHYPA_019567</name>
</gene>
<reference evidence="1 3" key="1">
    <citation type="journal article" date="2008" name="Science">
        <title>The Physcomitrella genome reveals evolutionary insights into the conquest of land by plants.</title>
        <authorList>
            <person name="Rensing S."/>
            <person name="Lang D."/>
            <person name="Zimmer A."/>
            <person name="Terry A."/>
            <person name="Salamov A."/>
            <person name="Shapiro H."/>
            <person name="Nishiyama T."/>
            <person name="Perroud P.-F."/>
            <person name="Lindquist E."/>
            <person name="Kamisugi Y."/>
            <person name="Tanahashi T."/>
            <person name="Sakakibara K."/>
            <person name="Fujita T."/>
            <person name="Oishi K."/>
            <person name="Shin-I T."/>
            <person name="Kuroki Y."/>
            <person name="Toyoda A."/>
            <person name="Suzuki Y."/>
            <person name="Hashimoto A."/>
            <person name="Yamaguchi K."/>
            <person name="Sugano A."/>
            <person name="Kohara Y."/>
            <person name="Fujiyama A."/>
            <person name="Anterola A."/>
            <person name="Aoki S."/>
            <person name="Ashton N."/>
            <person name="Barbazuk W.B."/>
            <person name="Barker E."/>
            <person name="Bennetzen J."/>
            <person name="Bezanilla M."/>
            <person name="Blankenship R."/>
            <person name="Cho S.H."/>
            <person name="Dutcher S."/>
            <person name="Estelle M."/>
            <person name="Fawcett J.A."/>
            <person name="Gundlach H."/>
            <person name="Hanada K."/>
            <person name="Heyl A."/>
            <person name="Hicks K.A."/>
            <person name="Hugh J."/>
            <person name="Lohr M."/>
            <person name="Mayer K."/>
            <person name="Melkozernov A."/>
            <person name="Murata T."/>
            <person name="Nelson D."/>
            <person name="Pils B."/>
            <person name="Prigge M."/>
            <person name="Reiss B."/>
            <person name="Renner T."/>
            <person name="Rombauts S."/>
            <person name="Rushton P."/>
            <person name="Sanderfoot A."/>
            <person name="Schween G."/>
            <person name="Shiu S.-H."/>
            <person name="Stueber K."/>
            <person name="Theodoulou F.L."/>
            <person name="Tu H."/>
            <person name="Van de Peer Y."/>
            <person name="Verrier P.J."/>
            <person name="Waters E."/>
            <person name="Wood A."/>
            <person name="Yang L."/>
            <person name="Cove D."/>
            <person name="Cuming A."/>
            <person name="Hasebe M."/>
            <person name="Lucas S."/>
            <person name="Mishler D.B."/>
            <person name="Reski R."/>
            <person name="Grigoriev I."/>
            <person name="Quatrano R.S."/>
            <person name="Boore J.L."/>
        </authorList>
    </citation>
    <scope>NUCLEOTIDE SEQUENCE [LARGE SCALE GENOMIC DNA]</scope>
    <source>
        <strain evidence="2 3">cv. Gransden 2004</strain>
    </source>
</reference>
<evidence type="ECO:0000313" key="3">
    <source>
        <dbReference type="Proteomes" id="UP000006727"/>
    </source>
</evidence>
<dbReference type="InParanoid" id="A0A2K1JCQ1"/>
<dbReference type="AlphaFoldDB" id="A0A2K1JCQ1"/>
<dbReference type="Gramene" id="Pp3c15_10280V3.1">
    <property type="protein sequence ID" value="Pp3c15_10280V3.1"/>
    <property type="gene ID" value="Pp3c15_10280"/>
</dbReference>
<evidence type="ECO:0000313" key="2">
    <source>
        <dbReference type="EnsemblPlants" id="Pp3c15_10280V3.1"/>
    </source>
</evidence>
<dbReference type="EnsemblPlants" id="Pp3c15_10280V3.1">
    <property type="protein sequence ID" value="Pp3c15_10280V3.1"/>
    <property type="gene ID" value="Pp3c15_10280"/>
</dbReference>
<evidence type="ECO:0000313" key="1">
    <source>
        <dbReference type="EMBL" id="PNR39289.1"/>
    </source>
</evidence>
<reference evidence="1 3" key="2">
    <citation type="journal article" date="2018" name="Plant J.">
        <title>The Physcomitrella patens chromosome-scale assembly reveals moss genome structure and evolution.</title>
        <authorList>
            <person name="Lang D."/>
            <person name="Ullrich K.K."/>
            <person name="Murat F."/>
            <person name="Fuchs J."/>
            <person name="Jenkins J."/>
            <person name="Haas F.B."/>
            <person name="Piednoel M."/>
            <person name="Gundlach H."/>
            <person name="Van Bel M."/>
            <person name="Meyberg R."/>
            <person name="Vives C."/>
            <person name="Morata J."/>
            <person name="Symeonidi A."/>
            <person name="Hiss M."/>
            <person name="Muchero W."/>
            <person name="Kamisugi Y."/>
            <person name="Saleh O."/>
            <person name="Blanc G."/>
            <person name="Decker E.L."/>
            <person name="van Gessel N."/>
            <person name="Grimwood J."/>
            <person name="Hayes R.D."/>
            <person name="Graham S.W."/>
            <person name="Gunter L.E."/>
            <person name="McDaniel S.F."/>
            <person name="Hoernstein S.N.W."/>
            <person name="Larsson A."/>
            <person name="Li F.W."/>
            <person name="Perroud P.F."/>
            <person name="Phillips J."/>
            <person name="Ranjan P."/>
            <person name="Rokshar D.S."/>
            <person name="Rothfels C.J."/>
            <person name="Schneider L."/>
            <person name="Shu S."/>
            <person name="Stevenson D.W."/>
            <person name="Thummler F."/>
            <person name="Tillich M."/>
            <person name="Villarreal Aguilar J.C."/>
            <person name="Widiez T."/>
            <person name="Wong G.K."/>
            <person name="Wymore A."/>
            <person name="Zhang Y."/>
            <person name="Zimmer A.D."/>
            <person name="Quatrano R.S."/>
            <person name="Mayer K.F.X."/>
            <person name="Goodstein D."/>
            <person name="Casacuberta J.M."/>
            <person name="Vandepoele K."/>
            <person name="Reski R."/>
            <person name="Cuming A.C."/>
            <person name="Tuskan G.A."/>
            <person name="Maumus F."/>
            <person name="Salse J."/>
            <person name="Schmutz J."/>
            <person name="Rensing S.A."/>
        </authorList>
    </citation>
    <scope>NUCLEOTIDE SEQUENCE [LARGE SCALE GENOMIC DNA]</scope>
    <source>
        <strain evidence="2 3">cv. Gransden 2004</strain>
    </source>
</reference>
<dbReference type="Proteomes" id="UP000006727">
    <property type="component" value="Chromosome 15"/>
</dbReference>
<keyword evidence="3" id="KW-1185">Reference proteome</keyword>
<protein>
    <submittedName>
        <fullName evidence="1 2">Uncharacterized protein</fullName>
    </submittedName>
</protein>
<proteinExistence type="predicted"/>
<reference evidence="2" key="3">
    <citation type="submission" date="2020-12" db="UniProtKB">
        <authorList>
            <consortium name="EnsemblPlants"/>
        </authorList>
    </citation>
    <scope>IDENTIFICATION</scope>
</reference>
<sequence length="128" mass="14765">MRTIIPRGLKYCNIAFSQNDCTFILQLPALRRTPQVKTPEAFYRCHHLLNEPIRGNNRDEWADESNCEGVWTKIFLGVFLSPCTPSFCTLPTFLNLTTDPPTIVVNNVQCVFFLHVNLAKSWTRFSEK</sequence>